<organism evidence="6 7">
    <name type="scientific">Pontiella agarivorans</name>
    <dbReference type="NCBI Taxonomy" id="3038953"/>
    <lineage>
        <taxon>Bacteria</taxon>
        <taxon>Pseudomonadati</taxon>
        <taxon>Kiritimatiellota</taxon>
        <taxon>Kiritimatiellia</taxon>
        <taxon>Kiritimatiellales</taxon>
        <taxon>Pontiellaceae</taxon>
        <taxon>Pontiella</taxon>
    </lineage>
</organism>
<dbReference type="EMBL" id="JARVCO010000007">
    <property type="protein sequence ID" value="MDZ8118195.1"/>
    <property type="molecule type" value="Genomic_DNA"/>
</dbReference>
<dbReference type="PRINTS" id="PR00039">
    <property type="entry name" value="HTHLYSR"/>
</dbReference>
<evidence type="ECO:0000259" key="5">
    <source>
        <dbReference type="PROSITE" id="PS50931"/>
    </source>
</evidence>
<evidence type="ECO:0000313" key="7">
    <source>
        <dbReference type="Proteomes" id="UP001290861"/>
    </source>
</evidence>
<evidence type="ECO:0000256" key="4">
    <source>
        <dbReference type="ARBA" id="ARBA00023163"/>
    </source>
</evidence>
<accession>A0ABU5MVH4</accession>
<keyword evidence="7" id="KW-1185">Reference proteome</keyword>
<dbReference type="InterPro" id="IPR036388">
    <property type="entry name" value="WH-like_DNA-bd_sf"/>
</dbReference>
<dbReference type="Proteomes" id="UP001290861">
    <property type="component" value="Unassembled WGS sequence"/>
</dbReference>
<keyword evidence="3" id="KW-0238">DNA-binding</keyword>
<dbReference type="Pfam" id="PF00126">
    <property type="entry name" value="HTH_1"/>
    <property type="match status" value="1"/>
</dbReference>
<dbReference type="NCBIfam" id="NF008095">
    <property type="entry name" value="PRK10837.1"/>
    <property type="match status" value="1"/>
</dbReference>
<dbReference type="CDD" id="cd08420">
    <property type="entry name" value="PBP2_CysL_like"/>
    <property type="match status" value="1"/>
</dbReference>
<comment type="similarity">
    <text evidence="1">Belongs to the LysR transcriptional regulatory family.</text>
</comment>
<name>A0ABU5MVH4_9BACT</name>
<dbReference type="InterPro" id="IPR005119">
    <property type="entry name" value="LysR_subst-bd"/>
</dbReference>
<evidence type="ECO:0000313" key="6">
    <source>
        <dbReference type="EMBL" id="MDZ8118195.1"/>
    </source>
</evidence>
<keyword evidence="2" id="KW-0805">Transcription regulation</keyword>
<dbReference type="Gene3D" id="1.10.10.10">
    <property type="entry name" value="Winged helix-like DNA-binding domain superfamily/Winged helix DNA-binding domain"/>
    <property type="match status" value="1"/>
</dbReference>
<gene>
    <name evidence="6" type="ORF">P9H32_06090</name>
</gene>
<dbReference type="PROSITE" id="PS50931">
    <property type="entry name" value="HTH_LYSR"/>
    <property type="match status" value="1"/>
</dbReference>
<evidence type="ECO:0000256" key="1">
    <source>
        <dbReference type="ARBA" id="ARBA00009437"/>
    </source>
</evidence>
<reference evidence="6 7" key="1">
    <citation type="journal article" date="2024" name="Appl. Environ. Microbiol.">
        <title>Pontiella agarivorans sp. nov., a novel marine anaerobic bacterium capable of degrading macroalgal polysaccharides and fixing nitrogen.</title>
        <authorList>
            <person name="Liu N."/>
            <person name="Kivenson V."/>
            <person name="Peng X."/>
            <person name="Cui Z."/>
            <person name="Lankiewicz T.S."/>
            <person name="Gosselin K.M."/>
            <person name="English C.J."/>
            <person name="Blair E.M."/>
            <person name="O'Malley M.A."/>
            <person name="Valentine D.L."/>
        </authorList>
    </citation>
    <scope>NUCLEOTIDE SEQUENCE [LARGE SCALE GENOMIC DNA]</scope>
    <source>
        <strain evidence="6 7">NLcol2</strain>
    </source>
</reference>
<evidence type="ECO:0000256" key="3">
    <source>
        <dbReference type="ARBA" id="ARBA00023125"/>
    </source>
</evidence>
<dbReference type="InterPro" id="IPR036390">
    <property type="entry name" value="WH_DNA-bd_sf"/>
</dbReference>
<comment type="caution">
    <text evidence="6">The sequence shown here is derived from an EMBL/GenBank/DDBJ whole genome shotgun (WGS) entry which is preliminary data.</text>
</comment>
<keyword evidence="4" id="KW-0804">Transcription</keyword>
<feature type="domain" description="HTH lysR-type" evidence="5">
    <location>
        <begin position="3"/>
        <end position="60"/>
    </location>
</feature>
<dbReference type="RefSeq" id="WP_322607993.1">
    <property type="nucleotide sequence ID" value="NZ_JARVCO010000007.1"/>
</dbReference>
<dbReference type="SUPFAM" id="SSF53850">
    <property type="entry name" value="Periplasmic binding protein-like II"/>
    <property type="match status" value="1"/>
</dbReference>
<dbReference type="InterPro" id="IPR000847">
    <property type="entry name" value="LysR_HTH_N"/>
</dbReference>
<dbReference type="Gene3D" id="3.40.190.290">
    <property type="match status" value="1"/>
</dbReference>
<dbReference type="Pfam" id="PF03466">
    <property type="entry name" value="LysR_substrate"/>
    <property type="match status" value="1"/>
</dbReference>
<sequence length="303" mass="33509">MNLTLRQLEVFRAIARGGNMGRAAQEIGLTQSAASMALSELERQLGVSLFDRPGRRIVLNDNGARLLTEVEELLERAAEIELLFASGTQAPSGLLRIGASSTIGNYLMPALVGAFSDRFPEVRIRLSIGNTEQIIGRLLNSEIDLGYVEGSCGKSQIESSVWREDRLVIFCAPDYPLAARRKLRRNELLAERWVLRERGSGTREVFERALLRHGETLAVRHEFGHTEAVKQAVRAGMGIGCLSRLAIQDELNRGSLVELPLPMVDLRRDLLQLVRTGKYRTACMQAFADAVRRAPGELDSSGL</sequence>
<proteinExistence type="inferred from homology"/>
<dbReference type="SUPFAM" id="SSF46785">
    <property type="entry name" value="Winged helix' DNA-binding domain"/>
    <property type="match status" value="1"/>
</dbReference>
<evidence type="ECO:0000256" key="2">
    <source>
        <dbReference type="ARBA" id="ARBA00023015"/>
    </source>
</evidence>
<protein>
    <submittedName>
        <fullName evidence="6">LysR family transcriptional regulator</fullName>
    </submittedName>
</protein>
<dbReference type="PANTHER" id="PTHR30126:SF94">
    <property type="entry name" value="LYSR FAMILY TRANSCRIPTIONAL REGULATOR"/>
    <property type="match status" value="1"/>
</dbReference>
<dbReference type="PANTHER" id="PTHR30126">
    <property type="entry name" value="HTH-TYPE TRANSCRIPTIONAL REGULATOR"/>
    <property type="match status" value="1"/>
</dbReference>